<sequence>MDYEHLNLEHFFARNDDLNNIRDNADFVMINNVNRFMNYRNGEEEGTINLSHYNYKNRSAAMSFIFMDYTPYK</sequence>
<dbReference type="KEGG" id="sste:SAMEA4384403_0957"/>
<evidence type="ECO:0000313" key="1">
    <source>
        <dbReference type="EMBL" id="SNV63594.1"/>
    </source>
</evidence>
<name>A0A239YZC0_9STAP</name>
<dbReference type="OrthoDB" id="2397596at2"/>
<keyword evidence="2" id="KW-1185">Reference proteome</keyword>
<reference evidence="1 2" key="1">
    <citation type="submission" date="2017-06" db="EMBL/GenBank/DDBJ databases">
        <authorList>
            <consortium name="Pathogen Informatics"/>
        </authorList>
    </citation>
    <scope>NUCLEOTIDE SEQUENCE [LARGE SCALE GENOMIC DNA]</scope>
    <source>
        <strain evidence="1 2">NCTC13839</strain>
    </source>
</reference>
<evidence type="ECO:0000313" key="2">
    <source>
        <dbReference type="Proteomes" id="UP000242084"/>
    </source>
</evidence>
<dbReference type="RefSeq" id="WP_095087300.1">
    <property type="nucleotide sequence ID" value="NZ_BMDM01000002.1"/>
</dbReference>
<organism evidence="1 2">
    <name type="scientific">Mammaliicoccus stepanovicii</name>
    <dbReference type="NCBI Taxonomy" id="643214"/>
    <lineage>
        <taxon>Bacteria</taxon>
        <taxon>Bacillati</taxon>
        <taxon>Bacillota</taxon>
        <taxon>Bacilli</taxon>
        <taxon>Bacillales</taxon>
        <taxon>Staphylococcaceae</taxon>
        <taxon>Mammaliicoccus</taxon>
    </lineage>
</organism>
<dbReference type="EMBL" id="LT906462">
    <property type="protein sequence ID" value="SNV63594.1"/>
    <property type="molecule type" value="Genomic_DNA"/>
</dbReference>
<gene>
    <name evidence="1" type="ORF">SAMEA4384403_00957</name>
</gene>
<dbReference type="AlphaFoldDB" id="A0A239YZC0"/>
<accession>A0A239YZC0</accession>
<dbReference type="Proteomes" id="UP000242084">
    <property type="component" value="Chromosome 1"/>
</dbReference>
<proteinExistence type="predicted"/>
<protein>
    <submittedName>
        <fullName evidence="1">Putative staphylococcal protein</fullName>
    </submittedName>
</protein>